<evidence type="ECO:0000256" key="1">
    <source>
        <dbReference type="SAM" id="MobiDB-lite"/>
    </source>
</evidence>
<dbReference type="GeneID" id="6070446"/>
<dbReference type="KEGG" id="lbc:LACBIDRAFT_305620"/>
<dbReference type="Proteomes" id="UP000001194">
    <property type="component" value="Unassembled WGS sequence"/>
</dbReference>
<dbReference type="HOGENOM" id="CLU_2868033_0_0_1"/>
<proteinExistence type="predicted"/>
<feature type="region of interest" description="Disordered" evidence="1">
    <location>
        <begin position="43"/>
        <end position="64"/>
    </location>
</feature>
<name>B0CUN8_LACBS</name>
<dbReference type="RefSeq" id="XP_001875263.1">
    <property type="nucleotide sequence ID" value="XM_001875228.1"/>
</dbReference>
<gene>
    <name evidence="2" type="ORF">LACBIDRAFT_305620</name>
</gene>
<evidence type="ECO:0000313" key="2">
    <source>
        <dbReference type="EMBL" id="EDR14704.1"/>
    </source>
</evidence>
<evidence type="ECO:0000313" key="3">
    <source>
        <dbReference type="Proteomes" id="UP000001194"/>
    </source>
</evidence>
<reference evidence="2 3" key="1">
    <citation type="journal article" date="2008" name="Nature">
        <title>The genome of Laccaria bicolor provides insights into mycorrhizal symbiosis.</title>
        <authorList>
            <person name="Martin F."/>
            <person name="Aerts A."/>
            <person name="Ahren D."/>
            <person name="Brun A."/>
            <person name="Danchin E.G.J."/>
            <person name="Duchaussoy F."/>
            <person name="Gibon J."/>
            <person name="Kohler A."/>
            <person name="Lindquist E."/>
            <person name="Pereda V."/>
            <person name="Salamov A."/>
            <person name="Shapiro H.J."/>
            <person name="Wuyts J."/>
            <person name="Blaudez D."/>
            <person name="Buee M."/>
            <person name="Brokstein P."/>
            <person name="Canbaeck B."/>
            <person name="Cohen D."/>
            <person name="Courty P.E."/>
            <person name="Coutinho P.M."/>
            <person name="Delaruelle C."/>
            <person name="Detter J.C."/>
            <person name="Deveau A."/>
            <person name="DiFazio S."/>
            <person name="Duplessis S."/>
            <person name="Fraissinet-Tachet L."/>
            <person name="Lucic E."/>
            <person name="Frey-Klett P."/>
            <person name="Fourrey C."/>
            <person name="Feussner I."/>
            <person name="Gay G."/>
            <person name="Grimwood J."/>
            <person name="Hoegger P.J."/>
            <person name="Jain P."/>
            <person name="Kilaru S."/>
            <person name="Labbe J."/>
            <person name="Lin Y.C."/>
            <person name="Legue V."/>
            <person name="Le Tacon F."/>
            <person name="Marmeisse R."/>
            <person name="Melayah D."/>
            <person name="Montanini B."/>
            <person name="Muratet M."/>
            <person name="Nehls U."/>
            <person name="Niculita-Hirzel H."/>
            <person name="Oudot-Le Secq M.P."/>
            <person name="Peter M."/>
            <person name="Quesneville H."/>
            <person name="Rajashekar B."/>
            <person name="Reich M."/>
            <person name="Rouhier N."/>
            <person name="Schmutz J."/>
            <person name="Yin T."/>
            <person name="Chalot M."/>
            <person name="Henrissat B."/>
            <person name="Kuees U."/>
            <person name="Lucas S."/>
            <person name="Van de Peer Y."/>
            <person name="Podila G.K."/>
            <person name="Polle A."/>
            <person name="Pukkila P.J."/>
            <person name="Richardson P.M."/>
            <person name="Rouze P."/>
            <person name="Sanders I.R."/>
            <person name="Stajich J.E."/>
            <person name="Tunlid A."/>
            <person name="Tuskan G."/>
            <person name="Grigoriev I.V."/>
        </authorList>
    </citation>
    <scope>NUCLEOTIDE SEQUENCE [LARGE SCALE GENOMIC DNA]</scope>
    <source>
        <strain evidence="3">S238N-H82 / ATCC MYA-4686</strain>
    </source>
</reference>
<organism evidence="3">
    <name type="scientific">Laccaria bicolor (strain S238N-H82 / ATCC MYA-4686)</name>
    <name type="common">Bicoloured deceiver</name>
    <name type="synonym">Laccaria laccata var. bicolor</name>
    <dbReference type="NCBI Taxonomy" id="486041"/>
    <lineage>
        <taxon>Eukaryota</taxon>
        <taxon>Fungi</taxon>
        <taxon>Dikarya</taxon>
        <taxon>Basidiomycota</taxon>
        <taxon>Agaricomycotina</taxon>
        <taxon>Agaricomycetes</taxon>
        <taxon>Agaricomycetidae</taxon>
        <taxon>Agaricales</taxon>
        <taxon>Agaricineae</taxon>
        <taxon>Hydnangiaceae</taxon>
        <taxon>Laccaria</taxon>
    </lineage>
</organism>
<dbReference type="AlphaFoldDB" id="B0CUN8"/>
<sequence length="64" mass="7285">MTSPPICSSLLTRRVETHLLVYLLTKLFTYLIPCDAHHTRRGYADPHVENTVNHPNKAARKSSL</sequence>
<accession>B0CUN8</accession>
<protein>
    <submittedName>
        <fullName evidence="2">Predicted protein</fullName>
    </submittedName>
</protein>
<dbReference type="EMBL" id="DS547092">
    <property type="protein sequence ID" value="EDR14704.1"/>
    <property type="molecule type" value="Genomic_DNA"/>
</dbReference>
<dbReference type="InParanoid" id="B0CUN8"/>
<keyword evidence="3" id="KW-1185">Reference proteome</keyword>